<dbReference type="SUPFAM" id="SSF52540">
    <property type="entry name" value="P-loop containing nucleoside triphosphate hydrolases"/>
    <property type="match status" value="1"/>
</dbReference>
<dbReference type="PANTHER" id="PTHR42927">
    <property type="entry name" value="HELICASE SUPERFAMILY 1 AND 2 DOMAIN-CONTAINING PROTEIN"/>
    <property type="match status" value="1"/>
</dbReference>
<reference evidence="4" key="1">
    <citation type="submission" date="2017-01" db="EMBL/GenBank/DDBJ databases">
        <authorList>
            <person name="Varghese N."/>
            <person name="Submissions S."/>
        </authorList>
    </citation>
    <scope>NUCLEOTIDE SEQUENCE [LARGE SCALE GENOMIC DNA]</scope>
    <source>
        <strain evidence="4">DSM 45196</strain>
    </source>
</reference>
<dbReference type="Pfam" id="PF22679">
    <property type="entry name" value="T1R_D3-like"/>
    <property type="match status" value="1"/>
</dbReference>
<evidence type="ECO:0000256" key="1">
    <source>
        <dbReference type="SAM" id="Coils"/>
    </source>
</evidence>
<gene>
    <name evidence="3" type="ORF">SAMN05421790_103285</name>
</gene>
<dbReference type="EMBL" id="FTOD01000003">
    <property type="protein sequence ID" value="SIS65418.1"/>
    <property type="molecule type" value="Genomic_DNA"/>
</dbReference>
<dbReference type="Pfam" id="PF18766">
    <property type="entry name" value="SWI2_SNF2"/>
    <property type="match status" value="1"/>
</dbReference>
<name>A0A1N7KUZ6_9BACL</name>
<dbReference type="Gene3D" id="3.40.50.300">
    <property type="entry name" value="P-loop containing nucleotide triphosphate hydrolases"/>
    <property type="match status" value="2"/>
</dbReference>
<dbReference type="GO" id="GO:0003677">
    <property type="term" value="F:DNA binding"/>
    <property type="evidence" value="ECO:0007669"/>
    <property type="project" value="UniProtKB-KW"/>
</dbReference>
<dbReference type="GO" id="GO:0005524">
    <property type="term" value="F:ATP binding"/>
    <property type="evidence" value="ECO:0007669"/>
    <property type="project" value="UniProtKB-KW"/>
</dbReference>
<dbReference type="InterPro" id="IPR007409">
    <property type="entry name" value="Restrct_endonuc_type1_HsdR_N"/>
</dbReference>
<dbReference type="Gene3D" id="3.90.1570.50">
    <property type="match status" value="1"/>
</dbReference>
<dbReference type="CDD" id="cd22332">
    <property type="entry name" value="HsdR_N"/>
    <property type="match status" value="1"/>
</dbReference>
<dbReference type="InterPro" id="IPR027417">
    <property type="entry name" value="P-loop_NTPase"/>
</dbReference>
<evidence type="ECO:0000313" key="3">
    <source>
        <dbReference type="EMBL" id="SIS65418.1"/>
    </source>
</evidence>
<dbReference type="AlphaFoldDB" id="A0A1N7KUZ6"/>
<dbReference type="Proteomes" id="UP000186795">
    <property type="component" value="Unassembled WGS sequence"/>
</dbReference>
<protein>
    <submittedName>
        <fullName evidence="3">Type I restriction enzyme, R subunit</fullName>
    </submittedName>
</protein>
<dbReference type="InterPro" id="IPR055180">
    <property type="entry name" value="HsdR_RecA-like_helicase_dom_2"/>
</dbReference>
<accession>A0A1N7KUZ6</accession>
<dbReference type="InterPro" id="IPR040980">
    <property type="entry name" value="SWI2_SNF2"/>
</dbReference>
<dbReference type="Pfam" id="PF04313">
    <property type="entry name" value="HSDR_N"/>
    <property type="match status" value="1"/>
</dbReference>
<dbReference type="GO" id="GO:0009035">
    <property type="term" value="F:type I site-specific deoxyribonuclease activity"/>
    <property type="evidence" value="ECO:0007669"/>
    <property type="project" value="UniProtKB-EC"/>
</dbReference>
<dbReference type="PROSITE" id="PS51192">
    <property type="entry name" value="HELICASE_ATP_BIND_1"/>
    <property type="match status" value="1"/>
</dbReference>
<sequence>MDQSERALEETIERYLIEEGGYVKGDPKEYDVQHALFPRTFFTFIRTTQPKAWQRLEKMLGAGAEKKVLERLSQALNRNGMLKVLRRGFEVYGEKLKTVYFAPASGLNPTIAEKYGQNILTVTRQVYYSQQYKKSLDMVLSVNGLPVATVELKNPFTGQTVEDAKGQYRRDRDPRERLFRFKQRALVHFAVDPDQVYMATRLAGEKTFFLPFNRGYQKGAGNPPDPEGGFRTSYLWREVWQRDSWLDILHRFLHLEVEEKLDGKGEVIRKETMIFPRYHQLDAVRQLEWHAREHGAGHNYLIQHSAGSGKSNSIAWLAHRLAHLHGADDRPVFDSVIVITDRRVLDQQLQETIYQFEHRQGVVRKIDKDSGQLAQALNRGARIIISTLQKFGYILDQVEEQTGKNFAILVDEAHSSQSGQSAQAVRDVLAAPTLEAAAELEERLEEAENVAEEEILKALSKRGPQANLSFFAFTATPKAKTLELFGVKKDPESKPEPFHLYSMKQAIEEGFIHDVLKHYTTYRTYYRLSKIAEDDPRVDKKKARKAIARFVSLHPHNLAQKTEVMVEHFCQITRHKINGRAKAMVVTGSRLHALRYKREFENYIKRNGYEQELKVLVAFSGTVRDGDEDFTEAKENGFPESELRERFDTDEYQLLIVADKYQTGFDQPLLHTMFVDKKLTGIQAVQTLSRLNRTHPAKTDTFVLDFVNEQEEIQKSFQPFYEQTMIDKETDPHLVYDLKSKLDDFQIYWESEVESFCHIFFKPKENQRREDLGELHKYLDPAVDRFQAKPEEEQEEFKKTLETFVRLYAHISQIAPFQSVELHQLHAYGSLLLRKLPRSPDSGGLTLDNEVELEYYRLEKTAEGRIHLIAEESAALKGATAAGTARGRGEEEEVPLSSIIEMLNERFGTDFAESDKLFLDQIEEDLLQDEEVVQAAQNNTKSNFRYVFDDKFMGKAVNRMGQNQNIFAKLMSEEDFRDTVMTWILDSVYQRAQQGRQQEG</sequence>
<dbReference type="SMART" id="SM00487">
    <property type="entry name" value="DEXDc"/>
    <property type="match status" value="1"/>
</dbReference>
<evidence type="ECO:0000313" key="4">
    <source>
        <dbReference type="Proteomes" id="UP000186795"/>
    </source>
</evidence>
<dbReference type="PANTHER" id="PTHR42927:SF1">
    <property type="entry name" value="HELICASE SUPERFAMILY 1 AND 2 DOMAIN-CONTAINING PROTEIN"/>
    <property type="match status" value="1"/>
</dbReference>
<organism evidence="3 4">
    <name type="scientific">Kroppenstedtia eburnea</name>
    <dbReference type="NCBI Taxonomy" id="714067"/>
    <lineage>
        <taxon>Bacteria</taxon>
        <taxon>Bacillati</taxon>
        <taxon>Bacillota</taxon>
        <taxon>Bacilli</taxon>
        <taxon>Bacillales</taxon>
        <taxon>Thermoactinomycetaceae</taxon>
        <taxon>Kroppenstedtia</taxon>
    </lineage>
</organism>
<evidence type="ECO:0000259" key="2">
    <source>
        <dbReference type="PROSITE" id="PS51192"/>
    </source>
</evidence>
<keyword evidence="4" id="KW-1185">Reference proteome</keyword>
<feature type="coiled-coil region" evidence="1">
    <location>
        <begin position="430"/>
        <end position="461"/>
    </location>
</feature>
<feature type="domain" description="Helicase ATP-binding" evidence="2">
    <location>
        <begin position="291"/>
        <end position="495"/>
    </location>
</feature>
<keyword evidence="1" id="KW-0175">Coiled coil</keyword>
<dbReference type="GO" id="GO:0009307">
    <property type="term" value="P:DNA restriction-modification system"/>
    <property type="evidence" value="ECO:0007669"/>
    <property type="project" value="UniProtKB-KW"/>
</dbReference>
<dbReference type="InterPro" id="IPR014001">
    <property type="entry name" value="Helicase_ATP-bd"/>
</dbReference>
<proteinExistence type="predicted"/>